<keyword evidence="1" id="KW-0472">Membrane</keyword>
<feature type="transmembrane region" description="Helical" evidence="1">
    <location>
        <begin position="21"/>
        <end position="39"/>
    </location>
</feature>
<organism evidence="2 3">
    <name type="scientific">Limnobacter humi</name>
    <dbReference type="NCBI Taxonomy" id="1778671"/>
    <lineage>
        <taxon>Bacteria</taxon>
        <taxon>Pseudomonadati</taxon>
        <taxon>Pseudomonadota</taxon>
        <taxon>Betaproteobacteria</taxon>
        <taxon>Burkholderiales</taxon>
        <taxon>Burkholderiaceae</taxon>
        <taxon>Limnobacter</taxon>
    </lineage>
</organism>
<accession>A0ABT1WIU8</accession>
<dbReference type="InterPro" id="IPR045584">
    <property type="entry name" value="Pilin-like"/>
</dbReference>
<comment type="caution">
    <text evidence="2">The sequence shown here is derived from an EMBL/GenBank/DDBJ whole genome shotgun (WGS) entry which is preliminary data.</text>
</comment>
<keyword evidence="1" id="KW-1133">Transmembrane helix</keyword>
<evidence type="ECO:0000256" key="1">
    <source>
        <dbReference type="SAM" id="Phobius"/>
    </source>
</evidence>
<proteinExistence type="predicted"/>
<dbReference type="EMBL" id="JANIGO010000005">
    <property type="protein sequence ID" value="MCQ8897446.1"/>
    <property type="molecule type" value="Genomic_DNA"/>
</dbReference>
<name>A0ABT1WIU8_9BURK</name>
<reference evidence="2 3" key="1">
    <citation type="submission" date="2022-07" db="EMBL/GenBank/DDBJ databases">
        <authorList>
            <person name="Xamxidin M."/>
            <person name="Wu M."/>
        </authorList>
    </citation>
    <scope>NUCLEOTIDE SEQUENCE [LARGE SCALE GENOMIC DNA]</scope>
    <source>
        <strain evidence="2 3">NBRC 111650</strain>
    </source>
</reference>
<dbReference type="SUPFAM" id="SSF54523">
    <property type="entry name" value="Pili subunits"/>
    <property type="match status" value="1"/>
</dbReference>
<dbReference type="NCBIfam" id="TIGR02532">
    <property type="entry name" value="IV_pilin_GFxxxE"/>
    <property type="match status" value="1"/>
</dbReference>
<gene>
    <name evidence="2" type="ORF">NQT62_13475</name>
</gene>
<sequence>MDGHRQHRLNARSGFTLLETALVLMIVGLLLGPLIKLVANQQASELELKRQQAQRGLQEALEAFVLTHGRLPCPADQADGWEARQGGTCLQATGWFPSQSLGLPKPYRLRMALADLASATAPAAGVLLRAHPFELLSPQQLSEIVFNPPTANLAVGQGPLPALHLCHRTGASPPPVQAWGCGNLPTLSESAVLVALAEQDLALADNGQRGHQFILDIAGSSSNRVWLSYDRLFWLWLQGGWLSGGAPAPTASTQTH</sequence>
<protein>
    <submittedName>
        <fullName evidence="2">Type II secretion system GspH family protein</fullName>
    </submittedName>
</protein>
<keyword evidence="3" id="KW-1185">Reference proteome</keyword>
<evidence type="ECO:0000313" key="2">
    <source>
        <dbReference type="EMBL" id="MCQ8897446.1"/>
    </source>
</evidence>
<dbReference type="RefSeq" id="WP_256765252.1">
    <property type="nucleotide sequence ID" value="NZ_JANIGO010000005.1"/>
</dbReference>
<keyword evidence="1" id="KW-0812">Transmembrane</keyword>
<evidence type="ECO:0000313" key="3">
    <source>
        <dbReference type="Proteomes" id="UP001204142"/>
    </source>
</evidence>
<dbReference type="Proteomes" id="UP001204142">
    <property type="component" value="Unassembled WGS sequence"/>
</dbReference>
<dbReference type="InterPro" id="IPR012902">
    <property type="entry name" value="N_methyl_site"/>
</dbReference>